<accession>A0A5P8I0H7</accession>
<feature type="signal peptide" evidence="1">
    <location>
        <begin position="1"/>
        <end position="20"/>
    </location>
</feature>
<organism evidence="2">
    <name type="scientific">Conus magus</name>
    <name type="common">Magical cone</name>
    <dbReference type="NCBI Taxonomy" id="6492"/>
    <lineage>
        <taxon>Eukaryota</taxon>
        <taxon>Metazoa</taxon>
        <taxon>Spiralia</taxon>
        <taxon>Lophotrochozoa</taxon>
        <taxon>Mollusca</taxon>
        <taxon>Gastropoda</taxon>
        <taxon>Caenogastropoda</taxon>
        <taxon>Neogastropoda</taxon>
        <taxon>Conoidea</taxon>
        <taxon>Conidae</taxon>
        <taxon>Conus</taxon>
        <taxon>Pionoconus</taxon>
    </lineage>
</organism>
<sequence>MKLTVMFIVFLMLTMPMASAEITRRTVDEGEAGVLAGDRAANKMALLQERLCPPICNGCPGCY</sequence>
<reference evidence="2" key="1">
    <citation type="journal article" date="2019" name="Mar. Drugs">
        <title>Conotoxin diversity in the venom gland transcriptome of the Magician's Cone, Pionoconus magus.</title>
        <authorList>
            <person name="Pardos-Blas J.R."/>
            <person name="Irisarri I."/>
            <person name="Abalde S."/>
            <person name="Tenorio M.J."/>
            <person name="Zardoya R."/>
        </authorList>
    </citation>
    <scope>NUCLEOTIDE SEQUENCE</scope>
    <source>
        <tissue evidence="2">Venom gland</tissue>
    </source>
</reference>
<evidence type="ECO:0000256" key="1">
    <source>
        <dbReference type="SAM" id="SignalP"/>
    </source>
</evidence>
<proteinExistence type="evidence at transcript level"/>
<name>A0A5P8I0H7_CONMA</name>
<dbReference type="EMBL" id="MN517342">
    <property type="protein sequence ID" value="QFQ61025.1"/>
    <property type="molecule type" value="mRNA"/>
</dbReference>
<feature type="chain" id="PRO_5024417096" evidence="1">
    <location>
        <begin position="21"/>
        <end position="63"/>
    </location>
</feature>
<protein>
    <submittedName>
        <fullName evidence="2">Conotoxin superfamily L</fullName>
    </submittedName>
</protein>
<evidence type="ECO:0000313" key="2">
    <source>
        <dbReference type="EMBL" id="QFQ61025.1"/>
    </source>
</evidence>
<dbReference type="AlphaFoldDB" id="A0A5P8I0H7"/>
<keyword evidence="1" id="KW-0732">Signal</keyword>